<evidence type="ECO:0000256" key="1">
    <source>
        <dbReference type="ARBA" id="ARBA00022679"/>
    </source>
</evidence>
<dbReference type="InterPro" id="IPR003000">
    <property type="entry name" value="Sirtuin"/>
</dbReference>
<feature type="compositionally biased region" description="Basic and acidic residues" evidence="4">
    <location>
        <begin position="615"/>
        <end position="626"/>
    </location>
</feature>
<accession>A0AAN0J290</accession>
<dbReference type="KEGG" id="aqu:100638465"/>
<dbReference type="InterPro" id="IPR029035">
    <property type="entry name" value="DHS-like_NAD/FAD-binding_dom"/>
</dbReference>
<reference evidence="7" key="1">
    <citation type="journal article" date="2010" name="Nature">
        <title>The Amphimedon queenslandica genome and the evolution of animal complexity.</title>
        <authorList>
            <person name="Srivastava M."/>
            <person name="Simakov O."/>
            <person name="Chapman J."/>
            <person name="Fahey B."/>
            <person name="Gauthier M.E."/>
            <person name="Mitros T."/>
            <person name="Richards G.S."/>
            <person name="Conaco C."/>
            <person name="Dacre M."/>
            <person name="Hellsten U."/>
            <person name="Larroux C."/>
            <person name="Putnam N.H."/>
            <person name="Stanke M."/>
            <person name="Adamska M."/>
            <person name="Darling A."/>
            <person name="Degnan S.M."/>
            <person name="Oakley T.H."/>
            <person name="Plachetzki D.C."/>
            <person name="Zhai Y."/>
            <person name="Adamski M."/>
            <person name="Calcino A."/>
            <person name="Cummins S.F."/>
            <person name="Goodstein D.M."/>
            <person name="Harris C."/>
            <person name="Jackson D.J."/>
            <person name="Leys S.P."/>
            <person name="Shu S."/>
            <person name="Woodcroft B.J."/>
            <person name="Vervoort M."/>
            <person name="Kosik K.S."/>
            <person name="Manning G."/>
            <person name="Degnan B.M."/>
            <person name="Rokhsar D.S."/>
        </authorList>
    </citation>
    <scope>NUCLEOTIDE SEQUENCE [LARGE SCALE GENOMIC DNA]</scope>
</reference>
<dbReference type="SUPFAM" id="SSF52467">
    <property type="entry name" value="DHS-like NAD/FAD-binding domain"/>
    <property type="match status" value="1"/>
</dbReference>
<feature type="compositionally biased region" description="Low complexity" evidence="4">
    <location>
        <begin position="175"/>
        <end position="184"/>
    </location>
</feature>
<dbReference type="Gene3D" id="3.40.50.1220">
    <property type="entry name" value="TPP-binding domain"/>
    <property type="match status" value="1"/>
</dbReference>
<dbReference type="RefSeq" id="XP_019851125.1">
    <property type="nucleotide sequence ID" value="XM_019995566.1"/>
</dbReference>
<dbReference type="Proteomes" id="UP000007879">
    <property type="component" value="Unassembled WGS sequence"/>
</dbReference>
<dbReference type="Gene3D" id="3.30.1600.10">
    <property type="entry name" value="SIR2/SIRT2 'Small Domain"/>
    <property type="match status" value="1"/>
</dbReference>
<feature type="binding site" evidence="3">
    <location>
        <position position="452"/>
    </location>
    <ligand>
        <name>Zn(2+)</name>
        <dbReference type="ChEBI" id="CHEBI:29105"/>
    </ligand>
</feature>
<feature type="compositionally biased region" description="Polar residues" evidence="4">
    <location>
        <begin position="571"/>
        <end position="605"/>
    </location>
</feature>
<dbReference type="InterPro" id="IPR026590">
    <property type="entry name" value="Ssirtuin_cat_dom"/>
</dbReference>
<dbReference type="PANTHER" id="PTHR11085:SF7">
    <property type="entry name" value="NAD-DEPENDENT PROTEIN DEACETYLASE"/>
    <property type="match status" value="1"/>
</dbReference>
<name>A0AAN0J290_AMPQE</name>
<feature type="binding site" evidence="3">
    <location>
        <position position="423"/>
    </location>
    <ligand>
        <name>Zn(2+)</name>
        <dbReference type="ChEBI" id="CHEBI:29105"/>
    </ligand>
</feature>
<dbReference type="InterPro" id="IPR050134">
    <property type="entry name" value="NAD-dep_sirtuin_deacylases"/>
</dbReference>
<feature type="region of interest" description="Disordered" evidence="4">
    <location>
        <begin position="147"/>
        <end position="198"/>
    </location>
</feature>
<evidence type="ECO:0000259" key="5">
    <source>
        <dbReference type="PROSITE" id="PS50305"/>
    </source>
</evidence>
<sequence length="626" mass="69019">MKFAFRFISMPIRSIPCCHSVSIALTSYIALCELLFATQSSTIIPGTAALISCNLNHKLFPSIQKRAKHTNKLPVVTATGATPHLWTKQSKHKVRVIVCVNVVEEFCSFIETKMSSAAVLPGHSSGRLGRLMQSPFSRTELYNATTGDSFMSHGRKSKKKKTSSKSKTKLRKVSTKSSSPSSSSKKTKHTSTTHTPYLRSYPAASTLVGVDSGSPITKRHNYSSSASFLRPHPQATLKSHSHTEYGSPSKVLLSLNPPQPRSAISIRLSPSVGTRFLSYGRNQGPAGSEFTIERLAHDLAKMKFKKIIVMTGAGISTSSGIPDFRTPGTGLYDNLKQYRIPEPTAIFDITYFSRNPKPFFTLAQELYPGKYSPNSVHYFIKLLQEKGFLLRNYTQNIDGLERLAGIKSSKLVEAHGSFSTASCTLCHAKHNSDDVKAAIMSSTIPKCKHKFCSGVVKPDVVFFGEDLPQRFHALRCVDFAHCDLLIVMGTSLEVEPFASLATSTRFDTPRVLINRELVGPFKHQRKRPMDLSLTGDLTDQISELVRLAGWEQDLSELMSNGRERTKEASDIPSNKSDESCVQSITSTDCDQGTSEGAEVTPSSSGIEEELSQEFSKIKIDKERENT</sequence>
<dbReference type="CDD" id="cd01408">
    <property type="entry name" value="SIRT1"/>
    <property type="match status" value="1"/>
</dbReference>
<protein>
    <recommendedName>
        <fullName evidence="5">Deacetylase sirtuin-type domain-containing protein</fullName>
    </recommendedName>
</protein>
<organism evidence="6 7">
    <name type="scientific">Amphimedon queenslandica</name>
    <name type="common">Sponge</name>
    <dbReference type="NCBI Taxonomy" id="400682"/>
    <lineage>
        <taxon>Eukaryota</taxon>
        <taxon>Metazoa</taxon>
        <taxon>Porifera</taxon>
        <taxon>Demospongiae</taxon>
        <taxon>Heteroscleromorpha</taxon>
        <taxon>Haplosclerida</taxon>
        <taxon>Niphatidae</taxon>
        <taxon>Amphimedon</taxon>
    </lineage>
</organism>
<evidence type="ECO:0000256" key="3">
    <source>
        <dbReference type="PROSITE-ProRule" id="PRU00236"/>
    </source>
</evidence>
<feature type="binding site" evidence="3">
    <location>
        <position position="447"/>
    </location>
    <ligand>
        <name>Zn(2+)</name>
        <dbReference type="ChEBI" id="CHEBI:29105"/>
    </ligand>
</feature>
<keyword evidence="3" id="KW-0479">Metal-binding</keyword>
<proteinExistence type="predicted"/>
<dbReference type="GO" id="GO:0005634">
    <property type="term" value="C:nucleus"/>
    <property type="evidence" value="ECO:0007669"/>
    <property type="project" value="TreeGrafter"/>
</dbReference>
<feature type="active site" description="Proton acceptor" evidence="3">
    <location>
        <position position="415"/>
    </location>
</feature>
<dbReference type="Pfam" id="PF02146">
    <property type="entry name" value="SIR2"/>
    <property type="match status" value="1"/>
</dbReference>
<keyword evidence="3" id="KW-0862">Zinc</keyword>
<keyword evidence="2" id="KW-0520">NAD</keyword>
<reference evidence="6" key="2">
    <citation type="submission" date="2024-06" db="UniProtKB">
        <authorList>
            <consortium name="EnsemblMetazoa"/>
        </authorList>
    </citation>
    <scope>IDENTIFICATION</scope>
</reference>
<dbReference type="GO" id="GO:0017136">
    <property type="term" value="F:histone deacetylase activity, NAD-dependent"/>
    <property type="evidence" value="ECO:0007669"/>
    <property type="project" value="TreeGrafter"/>
</dbReference>
<evidence type="ECO:0000256" key="2">
    <source>
        <dbReference type="ARBA" id="ARBA00023027"/>
    </source>
</evidence>
<dbReference type="InterPro" id="IPR026591">
    <property type="entry name" value="Sirtuin_cat_small_dom_sf"/>
</dbReference>
<feature type="binding site" evidence="3">
    <location>
        <position position="426"/>
    </location>
    <ligand>
        <name>Zn(2+)</name>
        <dbReference type="ChEBI" id="CHEBI:29105"/>
    </ligand>
</feature>
<feature type="compositionally biased region" description="Basic residues" evidence="4">
    <location>
        <begin position="153"/>
        <end position="174"/>
    </location>
</feature>
<feature type="region of interest" description="Disordered" evidence="4">
    <location>
        <begin position="561"/>
        <end position="626"/>
    </location>
</feature>
<dbReference type="GeneID" id="100638465"/>
<dbReference type="AlphaFoldDB" id="A0AAN0J290"/>
<keyword evidence="1" id="KW-0808">Transferase</keyword>
<dbReference type="PROSITE" id="PS50305">
    <property type="entry name" value="SIRTUIN"/>
    <property type="match status" value="1"/>
</dbReference>
<evidence type="ECO:0000313" key="6">
    <source>
        <dbReference type="EnsemblMetazoa" id="XP_019851125.1"/>
    </source>
</evidence>
<dbReference type="GO" id="GO:0046872">
    <property type="term" value="F:metal ion binding"/>
    <property type="evidence" value="ECO:0007669"/>
    <property type="project" value="UniProtKB-KW"/>
</dbReference>
<dbReference type="GO" id="GO:0070403">
    <property type="term" value="F:NAD+ binding"/>
    <property type="evidence" value="ECO:0007669"/>
    <property type="project" value="InterPro"/>
</dbReference>
<keyword evidence="7" id="KW-1185">Reference proteome</keyword>
<evidence type="ECO:0000313" key="7">
    <source>
        <dbReference type="Proteomes" id="UP000007879"/>
    </source>
</evidence>
<feature type="domain" description="Deacetylase sirtuin-type" evidence="5">
    <location>
        <begin position="285"/>
        <end position="551"/>
    </location>
</feature>
<dbReference type="PANTHER" id="PTHR11085">
    <property type="entry name" value="NAD-DEPENDENT PROTEIN DEACYLASE SIRTUIN-5, MITOCHONDRIAL-RELATED"/>
    <property type="match status" value="1"/>
</dbReference>
<evidence type="ECO:0000256" key="4">
    <source>
        <dbReference type="SAM" id="MobiDB-lite"/>
    </source>
</evidence>
<dbReference type="EnsemblMetazoa" id="XM_019995566.1">
    <property type="protein sequence ID" value="XP_019851125.1"/>
    <property type="gene ID" value="LOC100638465"/>
</dbReference>